<evidence type="ECO:0000313" key="1">
    <source>
        <dbReference type="EnsemblPlants" id="KQL24316"/>
    </source>
</evidence>
<name>K4A3V0_SETIT</name>
<accession>K4A3V0</accession>
<dbReference type="Proteomes" id="UP000004995">
    <property type="component" value="Unassembled WGS sequence"/>
</dbReference>
<keyword evidence="2" id="KW-1185">Reference proteome</keyword>
<organism evidence="1 2">
    <name type="scientific">Setaria italica</name>
    <name type="common">Foxtail millet</name>
    <name type="synonym">Panicum italicum</name>
    <dbReference type="NCBI Taxonomy" id="4555"/>
    <lineage>
        <taxon>Eukaryota</taxon>
        <taxon>Viridiplantae</taxon>
        <taxon>Streptophyta</taxon>
        <taxon>Embryophyta</taxon>
        <taxon>Tracheophyta</taxon>
        <taxon>Spermatophyta</taxon>
        <taxon>Magnoliopsida</taxon>
        <taxon>Liliopsida</taxon>
        <taxon>Poales</taxon>
        <taxon>Poaceae</taxon>
        <taxon>PACMAD clade</taxon>
        <taxon>Panicoideae</taxon>
        <taxon>Panicodae</taxon>
        <taxon>Paniceae</taxon>
        <taxon>Cenchrinae</taxon>
        <taxon>Setaria</taxon>
    </lineage>
</organism>
<dbReference type="HOGENOM" id="CLU_3320921_0_0_1"/>
<evidence type="ECO:0000313" key="2">
    <source>
        <dbReference type="Proteomes" id="UP000004995"/>
    </source>
</evidence>
<dbReference type="InParanoid" id="K4A3V0"/>
<dbReference type="EMBL" id="AGNK02001052">
    <property type="status" value="NOT_ANNOTATED_CDS"/>
    <property type="molecule type" value="Genomic_DNA"/>
</dbReference>
<reference evidence="1" key="2">
    <citation type="submission" date="2018-08" db="UniProtKB">
        <authorList>
            <consortium name="EnsemblPlants"/>
        </authorList>
    </citation>
    <scope>IDENTIFICATION</scope>
    <source>
        <strain evidence="1">Yugu1</strain>
    </source>
</reference>
<sequence length="39" mass="4296">MSLTGRLAFFPPFLIEIGGQMLEGIWSYSTNDCAVCDVL</sequence>
<dbReference type="EnsemblPlants" id="KQL24316">
    <property type="protein sequence ID" value="KQL24316"/>
    <property type="gene ID" value="SETIT_033553mg"/>
</dbReference>
<reference evidence="2" key="1">
    <citation type="journal article" date="2012" name="Nat. Biotechnol.">
        <title>Reference genome sequence of the model plant Setaria.</title>
        <authorList>
            <person name="Bennetzen J.L."/>
            <person name="Schmutz J."/>
            <person name="Wang H."/>
            <person name="Percifield R."/>
            <person name="Hawkins J."/>
            <person name="Pontaroli A.C."/>
            <person name="Estep M."/>
            <person name="Feng L."/>
            <person name="Vaughn J.N."/>
            <person name="Grimwood J."/>
            <person name="Jenkins J."/>
            <person name="Barry K."/>
            <person name="Lindquist E."/>
            <person name="Hellsten U."/>
            <person name="Deshpande S."/>
            <person name="Wang X."/>
            <person name="Wu X."/>
            <person name="Mitros T."/>
            <person name="Triplett J."/>
            <person name="Yang X."/>
            <person name="Ye C.Y."/>
            <person name="Mauro-Herrera M."/>
            <person name="Wang L."/>
            <person name="Li P."/>
            <person name="Sharma M."/>
            <person name="Sharma R."/>
            <person name="Ronald P.C."/>
            <person name="Panaud O."/>
            <person name="Kellogg E.A."/>
            <person name="Brutnell T.P."/>
            <person name="Doust A.N."/>
            <person name="Tuskan G.A."/>
            <person name="Rokhsar D."/>
            <person name="Devos K.M."/>
        </authorList>
    </citation>
    <scope>NUCLEOTIDE SEQUENCE [LARGE SCALE GENOMIC DNA]</scope>
    <source>
        <strain evidence="2">cv. Yugu1</strain>
    </source>
</reference>
<proteinExistence type="predicted"/>
<dbReference type="AlphaFoldDB" id="K4A3V0"/>
<protein>
    <submittedName>
        <fullName evidence="1">Uncharacterized protein</fullName>
    </submittedName>
</protein>
<dbReference type="Gramene" id="KQL24316">
    <property type="protein sequence ID" value="KQL24316"/>
    <property type="gene ID" value="SETIT_033553mg"/>
</dbReference>